<evidence type="ECO:0000313" key="1">
    <source>
        <dbReference type="EMBL" id="KAK8877863.1"/>
    </source>
</evidence>
<feature type="non-terminal residue" evidence="1">
    <location>
        <position position="1"/>
    </location>
</feature>
<reference evidence="1 2" key="1">
    <citation type="submission" date="2024-04" db="EMBL/GenBank/DDBJ databases">
        <title>Tritrichomonas musculus Genome.</title>
        <authorList>
            <person name="Alves-Ferreira E."/>
            <person name="Grigg M."/>
            <person name="Lorenzi H."/>
            <person name="Galac M."/>
        </authorList>
    </citation>
    <scope>NUCLEOTIDE SEQUENCE [LARGE SCALE GENOMIC DNA]</scope>
    <source>
        <strain evidence="1 2">EAF2021</strain>
    </source>
</reference>
<keyword evidence="2" id="KW-1185">Reference proteome</keyword>
<dbReference type="Proteomes" id="UP001470230">
    <property type="component" value="Unassembled WGS sequence"/>
</dbReference>
<name>A0ABR2JJZ0_9EUKA</name>
<comment type="caution">
    <text evidence="1">The sequence shown here is derived from an EMBL/GenBank/DDBJ whole genome shotgun (WGS) entry which is preliminary data.</text>
</comment>
<gene>
    <name evidence="1" type="ORF">M9Y10_004626</name>
</gene>
<proteinExistence type="predicted"/>
<sequence length="236" mass="25674">ADIPTVINSQNYNKDSTTNDTDIPSIALVENLISGGSEDVVCPWTQDGYHLTSGNIIIYTKSYAPSITLDNTASTKCVTTIKSSYFGADLICNDNKFLYYNCTKDKTYIRNAYNSNEKPFLTSENLVTSTSYDESSGNKVSEVATVELVENLIISGKEPLLTEAAADKKYVAKEGDSTINGNLTVNSSTVRDGVGFLNVTTSCDSSYIFGQTIYAPNLAVGLRLTDDFCIPEFCRS</sequence>
<dbReference type="EMBL" id="JAPFFF010000011">
    <property type="protein sequence ID" value="KAK8877863.1"/>
    <property type="molecule type" value="Genomic_DNA"/>
</dbReference>
<protein>
    <submittedName>
        <fullName evidence="1">Uncharacterized protein</fullName>
    </submittedName>
</protein>
<evidence type="ECO:0000313" key="2">
    <source>
        <dbReference type="Proteomes" id="UP001470230"/>
    </source>
</evidence>
<accession>A0ABR2JJZ0</accession>
<organism evidence="1 2">
    <name type="scientific">Tritrichomonas musculus</name>
    <dbReference type="NCBI Taxonomy" id="1915356"/>
    <lineage>
        <taxon>Eukaryota</taxon>
        <taxon>Metamonada</taxon>
        <taxon>Parabasalia</taxon>
        <taxon>Tritrichomonadida</taxon>
        <taxon>Tritrichomonadidae</taxon>
        <taxon>Tritrichomonas</taxon>
    </lineage>
</organism>